<keyword evidence="2" id="KW-0560">Oxidoreductase</keyword>
<organism evidence="3 4">
    <name type="scientific">Flavobacterium psychrophilum</name>
    <dbReference type="NCBI Taxonomy" id="96345"/>
    <lineage>
        <taxon>Bacteria</taxon>
        <taxon>Pseudomonadati</taxon>
        <taxon>Bacteroidota</taxon>
        <taxon>Flavobacteriia</taxon>
        <taxon>Flavobacteriales</taxon>
        <taxon>Flavobacteriaceae</taxon>
        <taxon>Flavobacterium</taxon>
    </lineage>
</organism>
<dbReference type="InterPro" id="IPR002347">
    <property type="entry name" value="SDR_fam"/>
</dbReference>
<dbReference type="Proteomes" id="UP000596329">
    <property type="component" value="Chromosome"/>
</dbReference>
<dbReference type="PROSITE" id="PS00061">
    <property type="entry name" value="ADH_SHORT"/>
    <property type="match status" value="1"/>
</dbReference>
<gene>
    <name evidence="3" type="ORF">H0H26_04065</name>
</gene>
<dbReference type="PRINTS" id="PR00081">
    <property type="entry name" value="GDHRDH"/>
</dbReference>
<dbReference type="GO" id="GO:0016491">
    <property type="term" value="F:oxidoreductase activity"/>
    <property type="evidence" value="ECO:0007669"/>
    <property type="project" value="UniProtKB-KW"/>
</dbReference>
<dbReference type="InterPro" id="IPR036291">
    <property type="entry name" value="NAD(P)-bd_dom_sf"/>
</dbReference>
<reference evidence="3 4" key="1">
    <citation type="submission" date="2020-07" db="EMBL/GenBank/DDBJ databases">
        <title>Genomic characterization of Flavobacterium psychrophilum strains.</title>
        <authorList>
            <person name="Castillo D."/>
            <person name="Jorgensen J."/>
            <person name="Middelboe M."/>
        </authorList>
    </citation>
    <scope>NUCLEOTIDE SEQUENCE [LARGE SCALE GENOMIC DNA]</scope>
    <source>
        <strain evidence="3 4">FPS-R7</strain>
    </source>
</reference>
<protein>
    <submittedName>
        <fullName evidence="3">SDR family NAD(P)-dependent oxidoreductase</fullName>
    </submittedName>
</protein>
<evidence type="ECO:0000313" key="4">
    <source>
        <dbReference type="Proteomes" id="UP000596329"/>
    </source>
</evidence>
<accession>A0A7U2RAB6</accession>
<dbReference type="EMBL" id="CP059075">
    <property type="protein sequence ID" value="QRE04776.1"/>
    <property type="molecule type" value="Genomic_DNA"/>
</dbReference>
<evidence type="ECO:0000256" key="1">
    <source>
        <dbReference type="ARBA" id="ARBA00006484"/>
    </source>
</evidence>
<evidence type="ECO:0000256" key="2">
    <source>
        <dbReference type="ARBA" id="ARBA00023002"/>
    </source>
</evidence>
<dbReference type="Gene3D" id="3.40.50.720">
    <property type="entry name" value="NAD(P)-binding Rossmann-like Domain"/>
    <property type="match status" value="1"/>
</dbReference>
<sequence>MDKNIFYKSTILLTGADGGIGRSFIDQLLKINIKKIYITGLNINALNELSKIDKRLVPIKLDITSIEDIKNIKEKCGDINCLINNAGIELKTDFLSFEFCQKFDKEIAVNFKGTVNLTNNLIDVLNKNNNSFIINILSIASLTLIDTISSYCISKMALHIYSQHLREREETNTLKVFNVYPGYVDTNLVSDIDIDKISPDELVRNICDEINDGVLDVFPDKMSKNYEESNKLKIDKFNYC</sequence>
<dbReference type="InterPro" id="IPR020904">
    <property type="entry name" value="Sc_DH/Rdtase_CS"/>
</dbReference>
<evidence type="ECO:0000313" key="3">
    <source>
        <dbReference type="EMBL" id="QRE04776.1"/>
    </source>
</evidence>
<dbReference type="RefSeq" id="WP_063742911.1">
    <property type="nucleotide sequence ID" value="NZ_CP059075.1"/>
</dbReference>
<dbReference type="PANTHER" id="PTHR42901">
    <property type="entry name" value="ALCOHOL DEHYDROGENASE"/>
    <property type="match status" value="1"/>
</dbReference>
<dbReference type="AlphaFoldDB" id="A0A7U2RAB6"/>
<dbReference type="SUPFAM" id="SSF51735">
    <property type="entry name" value="NAD(P)-binding Rossmann-fold domains"/>
    <property type="match status" value="1"/>
</dbReference>
<dbReference type="Pfam" id="PF00106">
    <property type="entry name" value="adh_short"/>
    <property type="match status" value="1"/>
</dbReference>
<proteinExistence type="inferred from homology"/>
<name>A0A7U2RAB6_FLAPS</name>
<dbReference type="PANTHER" id="PTHR42901:SF1">
    <property type="entry name" value="ALCOHOL DEHYDROGENASE"/>
    <property type="match status" value="1"/>
</dbReference>
<comment type="similarity">
    <text evidence="1">Belongs to the short-chain dehydrogenases/reductases (SDR) family.</text>
</comment>